<accession>A0A8K0G069</accession>
<gene>
    <name evidence="1" type="ORF">ILUMI_19163</name>
</gene>
<comment type="caution">
    <text evidence="1">The sequence shown here is derived from an EMBL/GenBank/DDBJ whole genome shotgun (WGS) entry which is preliminary data.</text>
</comment>
<evidence type="ECO:0000313" key="1">
    <source>
        <dbReference type="EMBL" id="KAF2887010.1"/>
    </source>
</evidence>
<name>A0A8K0G069_IGNLU</name>
<dbReference type="EMBL" id="VTPC01085555">
    <property type="protein sequence ID" value="KAF2887010.1"/>
    <property type="molecule type" value="Genomic_DNA"/>
</dbReference>
<feature type="non-terminal residue" evidence="1">
    <location>
        <position position="1"/>
    </location>
</feature>
<sequence>ESPRRYKFCGVKDFCKKENIRKLPNVGIEVIPERCYQCNDTLCNIANANAIVLLSYFAVSIRVLVF</sequence>
<reference evidence="1" key="1">
    <citation type="submission" date="2019-08" db="EMBL/GenBank/DDBJ databases">
        <title>The genome of the North American firefly Photinus pyralis.</title>
        <authorList>
            <consortium name="Photinus pyralis genome working group"/>
            <person name="Fallon T.R."/>
            <person name="Sander Lower S.E."/>
            <person name="Weng J.-K."/>
        </authorList>
    </citation>
    <scope>NUCLEOTIDE SEQUENCE</scope>
    <source>
        <strain evidence="1">TRF0915ILg1</strain>
        <tissue evidence="1">Whole body</tissue>
    </source>
</reference>
<dbReference type="AlphaFoldDB" id="A0A8K0G069"/>
<protein>
    <submittedName>
        <fullName evidence="1">Uncharacterized protein</fullName>
    </submittedName>
</protein>
<keyword evidence="2" id="KW-1185">Reference proteome</keyword>
<dbReference type="Proteomes" id="UP000801492">
    <property type="component" value="Unassembled WGS sequence"/>
</dbReference>
<organism evidence="1 2">
    <name type="scientific">Ignelater luminosus</name>
    <name type="common">Cucubano</name>
    <name type="synonym">Pyrophorus luminosus</name>
    <dbReference type="NCBI Taxonomy" id="2038154"/>
    <lineage>
        <taxon>Eukaryota</taxon>
        <taxon>Metazoa</taxon>
        <taxon>Ecdysozoa</taxon>
        <taxon>Arthropoda</taxon>
        <taxon>Hexapoda</taxon>
        <taxon>Insecta</taxon>
        <taxon>Pterygota</taxon>
        <taxon>Neoptera</taxon>
        <taxon>Endopterygota</taxon>
        <taxon>Coleoptera</taxon>
        <taxon>Polyphaga</taxon>
        <taxon>Elateriformia</taxon>
        <taxon>Elateroidea</taxon>
        <taxon>Elateridae</taxon>
        <taxon>Agrypninae</taxon>
        <taxon>Pyrophorini</taxon>
        <taxon>Ignelater</taxon>
    </lineage>
</organism>
<proteinExistence type="predicted"/>
<evidence type="ECO:0000313" key="2">
    <source>
        <dbReference type="Proteomes" id="UP000801492"/>
    </source>
</evidence>